<keyword evidence="3 5" id="KW-0378">Hydrolase</keyword>
<evidence type="ECO:0000256" key="1">
    <source>
        <dbReference type="ARBA" id="ARBA00011073"/>
    </source>
</evidence>
<dbReference type="Proteomes" id="UP000559010">
    <property type="component" value="Unassembled WGS sequence"/>
</dbReference>
<dbReference type="Pfam" id="PF00082">
    <property type="entry name" value="Peptidase_S8"/>
    <property type="match status" value="1"/>
</dbReference>
<name>A0A848J6N4_9BACT</name>
<dbReference type="InterPro" id="IPR036852">
    <property type="entry name" value="Peptidase_S8/S53_dom_sf"/>
</dbReference>
<evidence type="ECO:0000256" key="3">
    <source>
        <dbReference type="ARBA" id="ARBA00022801"/>
    </source>
</evidence>
<gene>
    <name evidence="7" type="ORF">HH304_10260</name>
</gene>
<dbReference type="GO" id="GO:0006508">
    <property type="term" value="P:proteolysis"/>
    <property type="evidence" value="ECO:0007669"/>
    <property type="project" value="UniProtKB-KW"/>
</dbReference>
<dbReference type="PROSITE" id="PS00137">
    <property type="entry name" value="SUBTILASE_HIS"/>
    <property type="match status" value="1"/>
</dbReference>
<feature type="domain" description="F5/8 type C" evidence="6">
    <location>
        <begin position="1602"/>
        <end position="1743"/>
    </location>
</feature>
<evidence type="ECO:0000313" key="7">
    <source>
        <dbReference type="EMBL" id="NMM48782.1"/>
    </source>
</evidence>
<dbReference type="GO" id="GO:0004252">
    <property type="term" value="F:serine-type endopeptidase activity"/>
    <property type="evidence" value="ECO:0007669"/>
    <property type="project" value="UniProtKB-UniRule"/>
</dbReference>
<dbReference type="SUPFAM" id="SSF49785">
    <property type="entry name" value="Galactose-binding domain-like"/>
    <property type="match status" value="2"/>
</dbReference>
<dbReference type="PROSITE" id="PS51892">
    <property type="entry name" value="SUBTILASE"/>
    <property type="match status" value="1"/>
</dbReference>
<dbReference type="InterPro" id="IPR008979">
    <property type="entry name" value="Galactose-bd-like_sf"/>
</dbReference>
<dbReference type="InterPro" id="IPR013783">
    <property type="entry name" value="Ig-like_fold"/>
</dbReference>
<evidence type="ECO:0000256" key="5">
    <source>
        <dbReference type="PROSITE-ProRule" id="PRU01240"/>
    </source>
</evidence>
<organism evidence="7 8">
    <name type="scientific">Marinigracilibium pacificum</name>
    <dbReference type="NCBI Taxonomy" id="2729599"/>
    <lineage>
        <taxon>Bacteria</taxon>
        <taxon>Pseudomonadati</taxon>
        <taxon>Bacteroidota</taxon>
        <taxon>Cytophagia</taxon>
        <taxon>Cytophagales</taxon>
        <taxon>Flammeovirgaceae</taxon>
        <taxon>Marinigracilibium</taxon>
    </lineage>
</organism>
<dbReference type="InterPro" id="IPR023828">
    <property type="entry name" value="Peptidase_S8_Ser-AS"/>
</dbReference>
<dbReference type="PROSITE" id="PS50022">
    <property type="entry name" value="FA58C_3"/>
    <property type="match status" value="2"/>
</dbReference>
<sequence length="2066" mass="229592">MKKFTHVLNPASIILMLVVILLPDFAFGQDHCKKGIVNIKVSEEMADQLESTLNAADSSFAVYSGNEELDAMSSQFKCRRISRMFPYNERFEAKHRKYGLHRWYTVLIDSGVAIADAVKEYGELEFVEFAEPEFETQLVDGSFEPIVVESEFIAPLISSPNDPLYNNQWHYVNTGQGGGVPGADINLLKAWRTTTGNNDVIVSVHDQGIESTHEDLSANLWVNEDEIPGNGIDDDGNGYIDDVNGYGFRENIGNYTPGNHGTHVAGTIAAVTNNGKGGAGIAGGSGNGDGVKVMSCAVFLNNSGFRFQQSFVYAADNGAVISQNSWSYNNPGIFVRSIADAIDYFIAEAGKDEFGNQYGKLNGGIVIFAAANDNDYRRYFPASYEPVVAVAATSGKDKKSYYSNYGDWVDIAAPGGDFWEDNMILSTITSNRYAYYQGTSMACPHVSGAVALLVSAYGKIGYSPERIKSQLFNSADDISDKNPGYPFQLGWGRLDVGNAMKQQVIKNPYVWLFDSLLDVGSVINLPSTEFQFHLANRGINELKIESITSSNGIIQDQYFNNNLISVKAFERKSLTFKGSTEFIGAWVDTLIIKTNDPINSEMKLPVKGEFLTPPKMIIVNPPSHLVVKNSEDTQSYFYLKNEGGNNLEASIESINPPSGSTRPNLNLSISNPLEVIVAPGDSLKVEFTINSTFKDRGEYNSEIKIISNDPENENLVLPVSISLIGPSVVFDADNFEDKVTTDGIKIYSTTVTNVGEIGTEIEFGKQPSEFYNGFVKGIDYIYGTGFEKRSNLVGNRDKFITNSYWKVSSINPYTGINNLRGEFNTGESGGITPRLYTVPIGRRDLVMEFKFSIASGNKWMFVLADRISPNENLTIDLEAKKMILDSYNLDAIEVDIDLQMNQYYHLRIEATNGHHNLKVFIDDVLYLESEEEDRFKFSEVGFSLPEPCSGNCIIDIDDYKIYRGEYKSFDYDQIEIVSEKSFLNPGESSNVEIKVIGSGHDYGEYFNDVSVDYKVDAGLFALRTLIYDLPSVDIQVNNNASVYYQQDTTLMLNVKNTGGTNLLLFTEFADIFNSEFQKKQNYLINENFESQNPPLGWEVNAIRGSLLWGPVGNVYNRPEPTEECLIDDNDIGMDGYDGFGNSELISPLISYNGGDLYLEYDGSMTNLLGRTSLILSIKQEDQTEWTDILVWDDYFQDYSCRHVKFNLKDYLPAGKRFQFRWVGDQIDYASGVSLDNIKVYSEGSSLINNSLGVISIPIEGEVDLPLSIDAIGLLSGEYPVEMHLFDLIYDLDTTLNFDLTVLEPAKPILKNTRFQTIVEQGRTVSIPLTIENSGESPLEIEMPYELPVVDNNFDVGEVIFKMDPDQWPLGGLKKAAGIGLNEGVTISSLMPYSGTNHIIMNGNSNSNIASSAYVPIYFSIDSLTSISMFVNFDSAQSSSINIQSTKLRTQSGKPYFRVEDGELFYVSNSGVEATGVRVGKGYQQLVFSYNPSTKENKLFLNGNEVFNRVEYNEPIKSLAISASSQEQNYLNIDDIMIRNGHALMPVIRPDILKLKVMPGETANVNVLIDGSLLNKGDYQKIIPLLESGVLNGTDTENLNYEFSIVEAACNLSSITNQSFLGISSATSSNSEWQLPDRANDGLVFTKWQSTFDPDQYYEVDLGKVNMIDSIRILWDFNYASSFEILVRSSETDEWTTWYSTFTNTSKLTELLLPQTTARYVRLKLNTPATMYGYSFFEFELFGGCAEGDPVLTSIHINPEYYSLSSGESVQYDFKAKDQFGNEYIPSVVSWNATGNVDIDSETGLLTGIADGNYQVEIIADGVSGYANGSVVSSDCEVSLVGSLSLNKSSTASSFESNAFNAGFANDGNTATDWRSKFADNQWWYVELGSTYNIHEVNIDWGVNFATSYELQYRDADGVWRVFYKDLSANGGIDKIGFDGSVSTDAIRLWSFSRSGPWGFNVNEVEVYGVCTPDSQLETASAEMAVLLYPNPPEDVVNLRLNNNKEGKWTAELYDAQFNSHGEVEINLKAGSNVELPFRMGGLYRGTYFLKLTDYDGEVTVLRILKE</sequence>
<dbReference type="InterPro" id="IPR015500">
    <property type="entry name" value="Peptidase_S8_subtilisin-rel"/>
</dbReference>
<dbReference type="InterPro" id="IPR000209">
    <property type="entry name" value="Peptidase_S8/S53_dom"/>
</dbReference>
<dbReference type="RefSeq" id="WP_169681070.1">
    <property type="nucleotide sequence ID" value="NZ_JABBNU010000006.1"/>
</dbReference>
<dbReference type="Gene3D" id="2.60.40.10">
    <property type="entry name" value="Immunoglobulins"/>
    <property type="match status" value="1"/>
</dbReference>
<evidence type="ECO:0000256" key="2">
    <source>
        <dbReference type="ARBA" id="ARBA00022670"/>
    </source>
</evidence>
<comment type="similarity">
    <text evidence="1 5">Belongs to the peptidase S8 family.</text>
</comment>
<dbReference type="PRINTS" id="PR00723">
    <property type="entry name" value="SUBTILISIN"/>
</dbReference>
<evidence type="ECO:0000313" key="8">
    <source>
        <dbReference type="Proteomes" id="UP000559010"/>
    </source>
</evidence>
<keyword evidence="8" id="KW-1185">Reference proteome</keyword>
<dbReference type="InterPro" id="IPR022398">
    <property type="entry name" value="Peptidase_S8_His-AS"/>
</dbReference>
<feature type="active site" description="Charge relay system" evidence="5">
    <location>
        <position position="440"/>
    </location>
</feature>
<evidence type="ECO:0000256" key="4">
    <source>
        <dbReference type="ARBA" id="ARBA00022825"/>
    </source>
</evidence>
<comment type="caution">
    <text evidence="7">The sequence shown here is derived from an EMBL/GenBank/DDBJ whole genome shotgun (WGS) entry which is preliminary data.</text>
</comment>
<accession>A0A848J6N4</accession>
<dbReference type="PANTHER" id="PTHR43806">
    <property type="entry name" value="PEPTIDASE S8"/>
    <property type="match status" value="1"/>
</dbReference>
<dbReference type="InterPro" id="IPR000421">
    <property type="entry name" value="FA58C"/>
</dbReference>
<proteinExistence type="inferred from homology"/>
<dbReference type="InterPro" id="IPR050131">
    <property type="entry name" value="Peptidase_S8_subtilisin-like"/>
</dbReference>
<dbReference type="EMBL" id="JABBNU010000006">
    <property type="protein sequence ID" value="NMM48782.1"/>
    <property type="molecule type" value="Genomic_DNA"/>
</dbReference>
<keyword evidence="2 5" id="KW-0645">Protease</keyword>
<dbReference type="Gene3D" id="2.60.120.260">
    <property type="entry name" value="Galactose-binding domain-like"/>
    <property type="match status" value="2"/>
</dbReference>
<protein>
    <submittedName>
        <fullName evidence="7">S8 family serine peptidase</fullName>
    </submittedName>
</protein>
<dbReference type="Gene3D" id="3.40.50.200">
    <property type="entry name" value="Peptidase S8/S53 domain"/>
    <property type="match status" value="1"/>
</dbReference>
<dbReference type="PANTHER" id="PTHR43806:SF11">
    <property type="entry name" value="CEREVISIN-RELATED"/>
    <property type="match status" value="1"/>
</dbReference>
<dbReference type="SUPFAM" id="SSF52743">
    <property type="entry name" value="Subtilisin-like"/>
    <property type="match status" value="1"/>
</dbReference>
<dbReference type="Pfam" id="PF00754">
    <property type="entry name" value="F5_F8_type_C"/>
    <property type="match status" value="2"/>
</dbReference>
<reference evidence="7 8" key="1">
    <citation type="submission" date="2020-04" db="EMBL/GenBank/DDBJ databases">
        <title>Flammeovirgaceae bacterium KN852 isolated from deep sea.</title>
        <authorList>
            <person name="Zhang D.-C."/>
        </authorList>
    </citation>
    <scope>NUCLEOTIDE SEQUENCE [LARGE SCALE GENOMIC DNA]</scope>
    <source>
        <strain evidence="7 8">KN852</strain>
    </source>
</reference>
<evidence type="ECO:0000259" key="6">
    <source>
        <dbReference type="PROSITE" id="PS50022"/>
    </source>
</evidence>
<feature type="active site" description="Charge relay system" evidence="5">
    <location>
        <position position="206"/>
    </location>
</feature>
<keyword evidence="4 5" id="KW-0720">Serine protease</keyword>
<dbReference type="PROSITE" id="PS00138">
    <property type="entry name" value="SUBTILASE_SER"/>
    <property type="match status" value="1"/>
</dbReference>
<feature type="domain" description="F5/8 type C" evidence="6">
    <location>
        <begin position="1832"/>
        <end position="1969"/>
    </location>
</feature>
<feature type="active site" description="Charge relay system" evidence="5">
    <location>
        <position position="260"/>
    </location>
</feature>